<dbReference type="EMBL" id="JAAKYA010000004">
    <property type="protein sequence ID" value="NGO37916.1"/>
    <property type="molecule type" value="Genomic_DNA"/>
</dbReference>
<dbReference type="Pfam" id="PF05893">
    <property type="entry name" value="LuxC"/>
    <property type="match status" value="1"/>
</dbReference>
<dbReference type="InterPro" id="IPR008670">
    <property type="entry name" value="CoA_reduct_LuxC"/>
</dbReference>
<evidence type="ECO:0008006" key="4">
    <source>
        <dbReference type="Google" id="ProtNLM"/>
    </source>
</evidence>
<organism evidence="2 3">
    <name type="scientific">Limisphaera ngatamarikiensis</name>
    <dbReference type="NCBI Taxonomy" id="1324935"/>
    <lineage>
        <taxon>Bacteria</taxon>
        <taxon>Pseudomonadati</taxon>
        <taxon>Verrucomicrobiota</taxon>
        <taxon>Verrucomicrobiia</taxon>
        <taxon>Limisphaerales</taxon>
        <taxon>Limisphaeraceae</taxon>
        <taxon>Limisphaera</taxon>
    </lineage>
</organism>
<gene>
    <name evidence="2" type="ORF">G4L39_00655</name>
</gene>
<keyword evidence="3" id="KW-1185">Reference proteome</keyword>
<keyword evidence="1" id="KW-0521">NADP</keyword>
<comment type="caution">
    <text evidence="2">The sequence shown here is derived from an EMBL/GenBank/DDBJ whole genome shotgun (WGS) entry which is preliminary data.</text>
</comment>
<name>A0A6M1REC2_9BACT</name>
<sequence>MSWPGYFLADLPSDATLTPQLVAEAIRTLRRNRELYLADRPVTQLVRLLAEVGRNWMQPDDPFRQRALAEGPERTGFSRATLERGLDSFFGALTESDLRRLLVQDLGDPSVLDGFAVVTEPHRVVRARGPRLLVHFAPGNLPDPALQMLVLGVLVKSAQFMKCSVGGDFLPRLFAHSVRAVDPKLASCLELAVWPGGRTDLEEVLLQEADCVTVAGRDATVAALRARTPVTTRFLGYGHRVSFGFIGYGVTHEVSLETLAERAAADVTAWDQAGCLSPHLFYVQTGPDQQFPVRFAEALARALDQWEMRQPRGPLPPERAALITARRDLYALRAACEGHTRVWSSAGSTAWTVVFEEEPDFQLSCLDRFVYVKPVVSLARALQAAEPVRLHVSTVGVAVPSGTRQVVAEELTRWGVPRICPLGRMQQPPWTWHHDGRPALGDLVCWTDWEQESAAPSAAASAGATPAA</sequence>
<dbReference type="RefSeq" id="WP_165105146.1">
    <property type="nucleotide sequence ID" value="NZ_JAAKYA010000004.1"/>
</dbReference>
<evidence type="ECO:0000256" key="1">
    <source>
        <dbReference type="ARBA" id="ARBA00022857"/>
    </source>
</evidence>
<evidence type="ECO:0000313" key="3">
    <source>
        <dbReference type="Proteomes" id="UP000477311"/>
    </source>
</evidence>
<dbReference type="GO" id="GO:0003995">
    <property type="term" value="F:acyl-CoA dehydrogenase activity"/>
    <property type="evidence" value="ECO:0007669"/>
    <property type="project" value="InterPro"/>
</dbReference>
<protein>
    <recommendedName>
        <fullName evidence="4">Acyl-CoA reductase</fullName>
    </recommendedName>
</protein>
<accession>A0A6M1REC2</accession>
<dbReference type="GO" id="GO:0008218">
    <property type="term" value="P:bioluminescence"/>
    <property type="evidence" value="ECO:0007669"/>
    <property type="project" value="InterPro"/>
</dbReference>
<proteinExistence type="predicted"/>
<dbReference type="AlphaFoldDB" id="A0A6M1REC2"/>
<evidence type="ECO:0000313" key="2">
    <source>
        <dbReference type="EMBL" id="NGO37916.1"/>
    </source>
</evidence>
<dbReference type="Proteomes" id="UP000477311">
    <property type="component" value="Unassembled WGS sequence"/>
</dbReference>
<reference evidence="2 3" key="1">
    <citation type="submission" date="2020-02" db="EMBL/GenBank/DDBJ databases">
        <title>Draft genome sequence of Limisphaera ngatamarikiensis NGM72.4T, a thermophilic Verrucomicrobia grouped in subdivision 3.</title>
        <authorList>
            <person name="Carere C.R."/>
            <person name="Steen J."/>
            <person name="Hugenholtz P."/>
            <person name="Stott M.B."/>
        </authorList>
    </citation>
    <scope>NUCLEOTIDE SEQUENCE [LARGE SCALE GENOMIC DNA]</scope>
    <source>
        <strain evidence="2 3">NGM72.4</strain>
    </source>
</reference>